<dbReference type="EMBL" id="MFAZ01000012">
    <property type="protein sequence ID" value="OGD87501.1"/>
    <property type="molecule type" value="Genomic_DNA"/>
</dbReference>
<evidence type="ECO:0000259" key="10">
    <source>
        <dbReference type="Pfam" id="PF00712"/>
    </source>
</evidence>
<evidence type="ECO:0000259" key="12">
    <source>
        <dbReference type="Pfam" id="PF02768"/>
    </source>
</evidence>
<evidence type="ECO:0000256" key="3">
    <source>
        <dbReference type="ARBA" id="ARBA00022490"/>
    </source>
</evidence>
<comment type="subunit">
    <text evidence="9">Forms a ring-shaped head-to-tail homodimer around DNA.</text>
</comment>
<evidence type="ECO:0000256" key="8">
    <source>
        <dbReference type="ARBA" id="ARBA00023125"/>
    </source>
</evidence>
<dbReference type="Pfam" id="PF00712">
    <property type="entry name" value="DNA_pol3_beta"/>
    <property type="match status" value="1"/>
</dbReference>
<dbReference type="Pfam" id="PF02768">
    <property type="entry name" value="DNA_pol3_beta_3"/>
    <property type="match status" value="1"/>
</dbReference>
<feature type="domain" description="DNA polymerase III beta sliding clamp N-terminal" evidence="10">
    <location>
        <begin position="20"/>
        <end position="137"/>
    </location>
</feature>
<dbReference type="CDD" id="cd00140">
    <property type="entry name" value="beta_clamp"/>
    <property type="match status" value="1"/>
</dbReference>
<dbReference type="Gene3D" id="3.70.10.10">
    <property type="match status" value="1"/>
</dbReference>
<dbReference type="Proteomes" id="UP000179102">
    <property type="component" value="Unassembled WGS sequence"/>
</dbReference>
<dbReference type="InterPro" id="IPR022635">
    <property type="entry name" value="DNA_polIII_beta_C"/>
</dbReference>
<comment type="subcellular location">
    <subcellularLocation>
        <location evidence="1 9">Cytoplasm</location>
    </subcellularLocation>
</comment>
<dbReference type="GO" id="GO:0003677">
    <property type="term" value="F:DNA binding"/>
    <property type="evidence" value="ECO:0007669"/>
    <property type="project" value="UniProtKB-UniRule"/>
</dbReference>
<feature type="domain" description="DNA polymerase III beta sliding clamp C-terminal" evidence="12">
    <location>
        <begin position="269"/>
        <end position="391"/>
    </location>
</feature>
<dbReference type="GO" id="GO:0005737">
    <property type="term" value="C:cytoplasm"/>
    <property type="evidence" value="ECO:0007669"/>
    <property type="project" value="UniProtKB-SubCell"/>
</dbReference>
<dbReference type="InterPro" id="IPR001001">
    <property type="entry name" value="DNA_polIII_beta"/>
</dbReference>
<evidence type="ECO:0000256" key="4">
    <source>
        <dbReference type="ARBA" id="ARBA00022679"/>
    </source>
</evidence>
<dbReference type="GO" id="GO:0009360">
    <property type="term" value="C:DNA polymerase III complex"/>
    <property type="evidence" value="ECO:0007669"/>
    <property type="project" value="InterPro"/>
</dbReference>
<dbReference type="GO" id="GO:0008408">
    <property type="term" value="F:3'-5' exonuclease activity"/>
    <property type="evidence" value="ECO:0007669"/>
    <property type="project" value="InterPro"/>
</dbReference>
<proteinExistence type="inferred from homology"/>
<evidence type="ECO:0000256" key="1">
    <source>
        <dbReference type="ARBA" id="ARBA00004496"/>
    </source>
</evidence>
<dbReference type="SUPFAM" id="SSF55979">
    <property type="entry name" value="DNA clamp"/>
    <property type="match status" value="3"/>
</dbReference>
<dbReference type="GO" id="GO:0006271">
    <property type="term" value="P:DNA strand elongation involved in DNA replication"/>
    <property type="evidence" value="ECO:0007669"/>
    <property type="project" value="TreeGrafter"/>
</dbReference>
<dbReference type="SMART" id="SM00480">
    <property type="entry name" value="POL3Bc"/>
    <property type="match status" value="1"/>
</dbReference>
<keyword evidence="8" id="KW-0238">DNA-binding</keyword>
<evidence type="ECO:0000256" key="7">
    <source>
        <dbReference type="ARBA" id="ARBA00022932"/>
    </source>
</evidence>
<feature type="domain" description="DNA polymerase III beta sliding clamp central" evidence="11">
    <location>
        <begin position="149"/>
        <end position="265"/>
    </location>
</feature>
<evidence type="ECO:0000256" key="2">
    <source>
        <dbReference type="ARBA" id="ARBA00010752"/>
    </source>
</evidence>
<dbReference type="InterPro" id="IPR046938">
    <property type="entry name" value="DNA_clamp_sf"/>
</dbReference>
<keyword evidence="4 9" id="KW-0808">Transferase</keyword>
<dbReference type="PIRSF" id="PIRSF000804">
    <property type="entry name" value="DNA_pol_III_b"/>
    <property type="match status" value="1"/>
</dbReference>
<keyword evidence="5 9" id="KW-0548">Nucleotidyltransferase</keyword>
<dbReference type="InterPro" id="IPR022634">
    <property type="entry name" value="DNA_polIII_beta_N"/>
</dbReference>
<keyword evidence="3 9" id="KW-0963">Cytoplasm</keyword>
<evidence type="ECO:0000256" key="9">
    <source>
        <dbReference type="PIRNR" id="PIRNR000804"/>
    </source>
</evidence>
<dbReference type="InterPro" id="IPR022637">
    <property type="entry name" value="DNA_polIII_beta_cen"/>
</dbReference>
<dbReference type="GO" id="GO:0003887">
    <property type="term" value="F:DNA-directed DNA polymerase activity"/>
    <property type="evidence" value="ECO:0007669"/>
    <property type="project" value="UniProtKB-UniRule"/>
</dbReference>
<dbReference type="NCBIfam" id="TIGR00663">
    <property type="entry name" value="dnan"/>
    <property type="match status" value="1"/>
</dbReference>
<dbReference type="AlphaFoldDB" id="A0A1F5G6M2"/>
<comment type="similarity">
    <text evidence="2 9">Belongs to the beta sliding clamp family.</text>
</comment>
<sequence length="394" mass="43189">MENLYNGDVSAPTRILKEKMKFKISQEEFSKLLVSVNKSLQTKANLPILTNILISASKGKIEVLSTDLETATRVNTECNVEVEGKTTVPGRPISEFVAQVPPGEMIVEKLGEEVKVSSKRFSARFATMPIEDFPAIPKIDKGKTLVLDALEFSKAILRVAFSASQDEGRPALVGVLCEFSKKSFSMVATDGYRLSFQQFSAEGDFVGKIITPARTLFEVFKIISEAGEEASGKPVLVTVADALNQVNFGIGNVEFTSRLIEGEFPPWQKIIPTSFSSKAKISREELIRLVRVASIFARDSGNIIKLKLEGGAKGILTVSANNNQVGSDEASSEIELTGNGGEIAFNFRYLLEVLSSIESDDIFFEMIESLNPGRITIPDEGDYFHIVMPVRLQS</sequence>
<evidence type="ECO:0000256" key="5">
    <source>
        <dbReference type="ARBA" id="ARBA00022695"/>
    </source>
</evidence>
<evidence type="ECO:0000313" key="13">
    <source>
        <dbReference type="EMBL" id="OGD87501.1"/>
    </source>
</evidence>
<gene>
    <name evidence="13" type="ORF">A2870_04090</name>
</gene>
<dbReference type="Pfam" id="PF02767">
    <property type="entry name" value="DNA_pol3_beta_2"/>
    <property type="match status" value="1"/>
</dbReference>
<dbReference type="PANTHER" id="PTHR30478:SF0">
    <property type="entry name" value="BETA SLIDING CLAMP"/>
    <property type="match status" value="1"/>
</dbReference>
<organism evidence="13 14">
    <name type="scientific">Candidatus Curtissbacteria bacterium RIFCSPHIGHO2_01_FULL_41_11</name>
    <dbReference type="NCBI Taxonomy" id="1797711"/>
    <lineage>
        <taxon>Bacteria</taxon>
        <taxon>Candidatus Curtissiibacteriota</taxon>
    </lineage>
</organism>
<evidence type="ECO:0000259" key="11">
    <source>
        <dbReference type="Pfam" id="PF02767"/>
    </source>
</evidence>
<evidence type="ECO:0000256" key="6">
    <source>
        <dbReference type="ARBA" id="ARBA00022705"/>
    </source>
</evidence>
<name>A0A1F5G6M2_9BACT</name>
<dbReference type="STRING" id="1797711.A2870_04090"/>
<protein>
    <recommendedName>
        <fullName evidence="9">Beta sliding clamp</fullName>
    </recommendedName>
</protein>
<evidence type="ECO:0000313" key="14">
    <source>
        <dbReference type="Proteomes" id="UP000179102"/>
    </source>
</evidence>
<keyword evidence="7 9" id="KW-0239">DNA-directed DNA polymerase</keyword>
<comment type="function">
    <text evidence="9">Confers DNA tethering and processivity to DNA polymerases and other proteins. Acts as a clamp, forming a ring around DNA (a reaction catalyzed by the clamp-loading complex) which diffuses in an ATP-independent manner freely and bidirectionally along dsDNA. Initially characterized for its ability to contact the catalytic subunit of DNA polymerase III (Pol III), a complex, multichain enzyme responsible for most of the replicative synthesis in bacteria; Pol III exhibits 3'-5' exonuclease proofreading activity. The beta chain is required for initiation of replication as well as for processivity of DNA replication.</text>
</comment>
<accession>A0A1F5G6M2</accession>
<keyword evidence="6 9" id="KW-0235">DNA replication</keyword>
<comment type="caution">
    <text evidence="13">The sequence shown here is derived from an EMBL/GenBank/DDBJ whole genome shotgun (WGS) entry which is preliminary data.</text>
</comment>
<dbReference type="Gene3D" id="3.10.150.10">
    <property type="entry name" value="DNA Polymerase III, subunit A, domain 2"/>
    <property type="match status" value="1"/>
</dbReference>
<dbReference type="PANTHER" id="PTHR30478">
    <property type="entry name" value="DNA POLYMERASE III SUBUNIT BETA"/>
    <property type="match status" value="1"/>
</dbReference>
<reference evidence="13 14" key="1">
    <citation type="journal article" date="2016" name="Nat. Commun.">
        <title>Thousands of microbial genomes shed light on interconnected biogeochemical processes in an aquifer system.</title>
        <authorList>
            <person name="Anantharaman K."/>
            <person name="Brown C.T."/>
            <person name="Hug L.A."/>
            <person name="Sharon I."/>
            <person name="Castelle C.J."/>
            <person name="Probst A.J."/>
            <person name="Thomas B.C."/>
            <person name="Singh A."/>
            <person name="Wilkins M.J."/>
            <person name="Karaoz U."/>
            <person name="Brodie E.L."/>
            <person name="Williams K.H."/>
            <person name="Hubbard S.S."/>
            <person name="Banfield J.F."/>
        </authorList>
    </citation>
    <scope>NUCLEOTIDE SEQUENCE [LARGE SCALE GENOMIC DNA]</scope>
</reference>